<dbReference type="Proteomes" id="UP000789901">
    <property type="component" value="Unassembled WGS sequence"/>
</dbReference>
<proteinExistence type="predicted"/>
<gene>
    <name evidence="2" type="ORF">GMARGA_LOCUS19120</name>
</gene>
<reference evidence="2 3" key="1">
    <citation type="submission" date="2021-06" db="EMBL/GenBank/DDBJ databases">
        <authorList>
            <person name="Kallberg Y."/>
            <person name="Tangrot J."/>
            <person name="Rosling A."/>
        </authorList>
    </citation>
    <scope>NUCLEOTIDE SEQUENCE [LARGE SCALE GENOMIC DNA]</scope>
    <source>
        <strain evidence="2 3">120-4 pot B 10/14</strain>
    </source>
</reference>
<dbReference type="EMBL" id="CAJVQB010015751">
    <property type="protein sequence ID" value="CAG8776353.1"/>
    <property type="molecule type" value="Genomic_DNA"/>
</dbReference>
<accession>A0ABN7VIU4</accession>
<protein>
    <submittedName>
        <fullName evidence="2">7700_t:CDS:1</fullName>
    </submittedName>
</protein>
<name>A0ABN7VIU4_GIGMA</name>
<dbReference type="PANTHER" id="PTHR47718">
    <property type="entry name" value="OS01G0519700 PROTEIN"/>
    <property type="match status" value="1"/>
</dbReference>
<feature type="domain" description="Restriction of telomere capping protein 4 C-terminal" evidence="1">
    <location>
        <begin position="479"/>
        <end position="557"/>
    </location>
</feature>
<evidence type="ECO:0000259" key="1">
    <source>
        <dbReference type="Pfam" id="PF14474"/>
    </source>
</evidence>
<evidence type="ECO:0000313" key="2">
    <source>
        <dbReference type="EMBL" id="CAG8776353.1"/>
    </source>
</evidence>
<dbReference type="InterPro" id="IPR028094">
    <property type="entry name" value="RTC4_C"/>
</dbReference>
<comment type="caution">
    <text evidence="2">The sequence shown here is derived from an EMBL/GenBank/DDBJ whole genome shotgun (WGS) entry which is preliminary data.</text>
</comment>
<feature type="non-terminal residue" evidence="2">
    <location>
        <position position="558"/>
    </location>
</feature>
<keyword evidence="3" id="KW-1185">Reference proteome</keyword>
<organism evidence="2 3">
    <name type="scientific">Gigaspora margarita</name>
    <dbReference type="NCBI Taxonomy" id="4874"/>
    <lineage>
        <taxon>Eukaryota</taxon>
        <taxon>Fungi</taxon>
        <taxon>Fungi incertae sedis</taxon>
        <taxon>Mucoromycota</taxon>
        <taxon>Glomeromycotina</taxon>
        <taxon>Glomeromycetes</taxon>
        <taxon>Diversisporales</taxon>
        <taxon>Gigasporaceae</taxon>
        <taxon>Gigaspora</taxon>
    </lineage>
</organism>
<sequence length="558" mass="64743">MLLLQNSLLDAHNEFVDKIKNYTRNCGFTIRLGKSEYYKKSENKESKKTIQKRTLLYSRAKEFGLEKRELDAEEFVKILDQFKYNDTEFFYYVDINEDTKRLEQAIWMFPEQCINYSRFNNIVVYDNTYKTNRFKMPFGIFTRIFIKFLEMLNQYAPAVILTNNDRAMSNAYSKVLQPLGTKYQLCQWHLMKNVMKNLSAKLNTNWSAFIRDLYKCLREMDAACFNSDTFIVDITTTQYGESMNNMMKDPSKEEIINNYIVFLTSTSTSPQLTLSMQRFATQNPTIAATLYNSFNKIFISEVETINKLQSSNSKITPTIKNPLIIQGRGHPSNKRITSTIELTSNKKKNCENKENTDRLRLQDSINLDNYQSNHITYNTEPLDEIQDSNTIITSSQFQDPDFLVHHLIETNFLSDKLNLERDQNEDTQCLYCDEALPSPLPLKVSKYLNDIATKKKSAHTAVEQYEFCQVHRGEGIIIPYGPGYYGTKDLAIILKTLTKIFFQPKILTTNLCALQSLSQYLAQVLTPETAIRLIAEDFNNISLDMAKKIMIDSIEFGL</sequence>
<dbReference type="Pfam" id="PF14474">
    <property type="entry name" value="RTC4"/>
    <property type="match status" value="1"/>
</dbReference>
<evidence type="ECO:0000313" key="3">
    <source>
        <dbReference type="Proteomes" id="UP000789901"/>
    </source>
</evidence>